<accession>A0A8J6G6I3</accession>
<dbReference type="InterPro" id="IPR032675">
    <property type="entry name" value="LRR_dom_sf"/>
</dbReference>
<comment type="caution">
    <text evidence="1">The sequence shown here is derived from an EMBL/GenBank/DDBJ whole genome shotgun (WGS) entry which is preliminary data.</text>
</comment>
<name>A0A8J6G6I3_MICOH</name>
<dbReference type="EMBL" id="JAATJU010024629">
    <property type="protein sequence ID" value="KAH0505175.1"/>
    <property type="molecule type" value="Genomic_DNA"/>
</dbReference>
<dbReference type="AlphaFoldDB" id="A0A8J6G6I3"/>
<evidence type="ECO:0000313" key="2">
    <source>
        <dbReference type="Proteomes" id="UP000710432"/>
    </source>
</evidence>
<dbReference type="Proteomes" id="UP000710432">
    <property type="component" value="Unassembled WGS sequence"/>
</dbReference>
<reference evidence="1" key="1">
    <citation type="submission" date="2020-03" db="EMBL/GenBank/DDBJ databases">
        <title>Studies in the Genomics of Life Span.</title>
        <authorList>
            <person name="Glass D."/>
        </authorList>
    </citation>
    <scope>NUCLEOTIDE SEQUENCE</scope>
    <source>
        <strain evidence="1">LTLLF</strain>
        <tissue evidence="1">Muscle</tissue>
    </source>
</reference>
<dbReference type="SUPFAM" id="SSF52058">
    <property type="entry name" value="L domain-like"/>
    <property type="match status" value="1"/>
</dbReference>
<organism evidence="1 2">
    <name type="scientific">Microtus ochrogaster</name>
    <name type="common">Prairie vole</name>
    <dbReference type="NCBI Taxonomy" id="79684"/>
    <lineage>
        <taxon>Eukaryota</taxon>
        <taxon>Metazoa</taxon>
        <taxon>Chordata</taxon>
        <taxon>Craniata</taxon>
        <taxon>Vertebrata</taxon>
        <taxon>Euteleostomi</taxon>
        <taxon>Mammalia</taxon>
        <taxon>Eutheria</taxon>
        <taxon>Euarchontoglires</taxon>
        <taxon>Glires</taxon>
        <taxon>Rodentia</taxon>
        <taxon>Myomorpha</taxon>
        <taxon>Muroidea</taxon>
        <taxon>Cricetidae</taxon>
        <taxon>Arvicolinae</taxon>
        <taxon>Microtus</taxon>
    </lineage>
</organism>
<dbReference type="Gene3D" id="3.80.10.10">
    <property type="entry name" value="Ribonuclease Inhibitor"/>
    <property type="match status" value="1"/>
</dbReference>
<sequence>MGNLLLHKQLCDFYAQPKENCHTLQIQLMNCILLAQRPPILTDGNISKVESTDLTLLVNLALLSLSRTAIYGIQEGSLHGVTTLWTLLLGHNHIPCSLSDHILASCEACRSWC</sequence>
<proteinExistence type="predicted"/>
<evidence type="ECO:0000313" key="1">
    <source>
        <dbReference type="EMBL" id="KAH0505175.1"/>
    </source>
</evidence>
<gene>
    <name evidence="1" type="ORF">LTLLF_179670</name>
</gene>
<protein>
    <submittedName>
        <fullName evidence="1">Leucine-rich repeat-containing protein 53</fullName>
    </submittedName>
</protein>